<evidence type="ECO:0000256" key="8">
    <source>
        <dbReference type="ARBA" id="ARBA00022960"/>
    </source>
</evidence>
<feature type="region of interest" description="Disordered" evidence="16">
    <location>
        <begin position="1"/>
        <end position="33"/>
    </location>
</feature>
<evidence type="ECO:0000313" key="21">
    <source>
        <dbReference type="Proteomes" id="UP000670947"/>
    </source>
</evidence>
<dbReference type="NCBIfam" id="TIGR02074">
    <property type="entry name" value="PBP_1a_fam"/>
    <property type="match status" value="1"/>
</dbReference>
<keyword evidence="4" id="KW-0328">Glycosyltransferase</keyword>
<feature type="domain" description="Penicillin-binding protein transpeptidase" evidence="18">
    <location>
        <begin position="359"/>
        <end position="637"/>
    </location>
</feature>
<keyword evidence="12" id="KW-0511">Multifunctional enzyme</keyword>
<dbReference type="InterPro" id="IPR001460">
    <property type="entry name" value="PCN-bd_Tpept"/>
</dbReference>
<evidence type="ECO:0000256" key="2">
    <source>
        <dbReference type="ARBA" id="ARBA00022645"/>
    </source>
</evidence>
<dbReference type="PANTHER" id="PTHR32282">
    <property type="entry name" value="BINDING PROTEIN TRANSPEPTIDASE, PUTATIVE-RELATED"/>
    <property type="match status" value="1"/>
</dbReference>
<evidence type="ECO:0000256" key="3">
    <source>
        <dbReference type="ARBA" id="ARBA00022670"/>
    </source>
</evidence>
<feature type="transmembrane region" description="Helical" evidence="17">
    <location>
        <begin position="36"/>
        <end position="60"/>
    </location>
</feature>
<keyword evidence="13" id="KW-0961">Cell wall biogenesis/degradation</keyword>
<evidence type="ECO:0000259" key="18">
    <source>
        <dbReference type="Pfam" id="PF00905"/>
    </source>
</evidence>
<keyword evidence="21" id="KW-1185">Reference proteome</keyword>
<feature type="compositionally biased region" description="Basic and acidic residues" evidence="16">
    <location>
        <begin position="673"/>
        <end position="721"/>
    </location>
</feature>
<dbReference type="EMBL" id="JAGGDJ010000009">
    <property type="protein sequence ID" value="MBO7745389.1"/>
    <property type="molecule type" value="Genomic_DNA"/>
</dbReference>
<evidence type="ECO:0000256" key="13">
    <source>
        <dbReference type="ARBA" id="ARBA00023316"/>
    </source>
</evidence>
<comment type="caution">
    <text evidence="20">The sequence shown here is derived from an EMBL/GenBank/DDBJ whole genome shotgun (WGS) entry which is preliminary data.</text>
</comment>
<keyword evidence="5" id="KW-0808">Transferase</keyword>
<accession>A0ABS3WAN7</accession>
<keyword evidence="2" id="KW-0121">Carboxypeptidase</keyword>
<protein>
    <submittedName>
        <fullName evidence="20">PBP1A family penicillin-binding protein</fullName>
    </submittedName>
</protein>
<evidence type="ECO:0000256" key="10">
    <source>
        <dbReference type="ARBA" id="ARBA00022989"/>
    </source>
</evidence>
<evidence type="ECO:0000259" key="19">
    <source>
        <dbReference type="Pfam" id="PF00912"/>
    </source>
</evidence>
<comment type="catalytic activity">
    <reaction evidence="15">
        <text>[GlcNAc-(1-&gt;4)-Mur2Ac(oyl-L-Ala-gamma-D-Glu-L-Lys-D-Ala-D-Ala)](n)-di-trans,octa-cis-undecaprenyl diphosphate + beta-D-GlcNAc-(1-&gt;4)-Mur2Ac(oyl-L-Ala-gamma-D-Glu-L-Lys-D-Ala-D-Ala)-di-trans,octa-cis-undecaprenyl diphosphate = [GlcNAc-(1-&gt;4)-Mur2Ac(oyl-L-Ala-gamma-D-Glu-L-Lys-D-Ala-D-Ala)](n+1)-di-trans,octa-cis-undecaprenyl diphosphate + di-trans,octa-cis-undecaprenyl diphosphate + H(+)</text>
        <dbReference type="Rhea" id="RHEA:23708"/>
        <dbReference type="Rhea" id="RHEA-COMP:9602"/>
        <dbReference type="Rhea" id="RHEA-COMP:9603"/>
        <dbReference type="ChEBI" id="CHEBI:15378"/>
        <dbReference type="ChEBI" id="CHEBI:58405"/>
        <dbReference type="ChEBI" id="CHEBI:60033"/>
        <dbReference type="ChEBI" id="CHEBI:78435"/>
        <dbReference type="EC" id="2.4.99.28"/>
    </reaction>
</comment>
<dbReference type="InterPro" id="IPR050396">
    <property type="entry name" value="Glycosyltr_51/Transpeptidase"/>
</dbReference>
<keyword evidence="11 17" id="KW-0472">Membrane</keyword>
<evidence type="ECO:0000256" key="9">
    <source>
        <dbReference type="ARBA" id="ARBA00022984"/>
    </source>
</evidence>
<evidence type="ECO:0000256" key="7">
    <source>
        <dbReference type="ARBA" id="ARBA00022801"/>
    </source>
</evidence>
<evidence type="ECO:0000313" key="20">
    <source>
        <dbReference type="EMBL" id="MBO7745389.1"/>
    </source>
</evidence>
<feature type="region of interest" description="Disordered" evidence="16">
    <location>
        <begin position="646"/>
        <end position="721"/>
    </location>
</feature>
<dbReference type="Pfam" id="PF00905">
    <property type="entry name" value="Transpeptidase"/>
    <property type="match status" value="1"/>
</dbReference>
<evidence type="ECO:0000256" key="1">
    <source>
        <dbReference type="ARBA" id="ARBA00022475"/>
    </source>
</evidence>
<dbReference type="Proteomes" id="UP000670947">
    <property type="component" value="Unassembled WGS sequence"/>
</dbReference>
<dbReference type="InterPro" id="IPR012338">
    <property type="entry name" value="Beta-lactam/transpept-like"/>
</dbReference>
<evidence type="ECO:0000256" key="17">
    <source>
        <dbReference type="SAM" id="Phobius"/>
    </source>
</evidence>
<name>A0ABS3WAN7_9BACL</name>
<evidence type="ECO:0000256" key="16">
    <source>
        <dbReference type="SAM" id="MobiDB-lite"/>
    </source>
</evidence>
<evidence type="ECO:0000256" key="4">
    <source>
        <dbReference type="ARBA" id="ARBA00022676"/>
    </source>
</evidence>
<evidence type="ECO:0000256" key="12">
    <source>
        <dbReference type="ARBA" id="ARBA00023268"/>
    </source>
</evidence>
<feature type="compositionally biased region" description="Polar residues" evidence="16">
    <location>
        <begin position="10"/>
        <end position="23"/>
    </location>
</feature>
<evidence type="ECO:0000256" key="14">
    <source>
        <dbReference type="ARBA" id="ARBA00034000"/>
    </source>
</evidence>
<dbReference type="InterPro" id="IPR001264">
    <property type="entry name" value="Glyco_trans_51"/>
</dbReference>
<feature type="region of interest" description="Disordered" evidence="16">
    <location>
        <begin position="570"/>
        <end position="591"/>
    </location>
</feature>
<evidence type="ECO:0000256" key="15">
    <source>
        <dbReference type="ARBA" id="ARBA00049902"/>
    </source>
</evidence>
<keyword evidence="7" id="KW-0378">Hydrolase</keyword>
<feature type="domain" description="Glycosyl transferase family 51" evidence="19">
    <location>
        <begin position="99"/>
        <end position="261"/>
    </location>
</feature>
<keyword evidence="10 17" id="KW-1133">Transmembrane helix</keyword>
<feature type="compositionally biased region" description="Basic residues" evidence="16">
    <location>
        <begin position="24"/>
        <end position="33"/>
    </location>
</feature>
<keyword evidence="3" id="KW-0645">Protease</keyword>
<dbReference type="InterPro" id="IPR023346">
    <property type="entry name" value="Lysozyme-like_dom_sf"/>
</dbReference>
<comment type="catalytic activity">
    <reaction evidence="14">
        <text>Preferential cleavage: (Ac)2-L-Lys-D-Ala-|-D-Ala. Also transpeptidation of peptidyl-alanyl moieties that are N-acyl substituents of D-alanine.</text>
        <dbReference type="EC" id="3.4.16.4"/>
    </reaction>
</comment>
<dbReference type="SUPFAM" id="SSF56601">
    <property type="entry name" value="beta-lactamase/transpeptidase-like"/>
    <property type="match status" value="1"/>
</dbReference>
<dbReference type="Gene3D" id="1.10.3810.10">
    <property type="entry name" value="Biosynthetic peptidoglycan transglycosylase-like"/>
    <property type="match status" value="1"/>
</dbReference>
<dbReference type="InterPro" id="IPR036950">
    <property type="entry name" value="PBP_transglycosylase"/>
</dbReference>
<evidence type="ECO:0000256" key="6">
    <source>
        <dbReference type="ARBA" id="ARBA00022692"/>
    </source>
</evidence>
<organism evidence="20 21">
    <name type="scientific">Paenibacillus artemisiicola</name>
    <dbReference type="NCBI Taxonomy" id="1172618"/>
    <lineage>
        <taxon>Bacteria</taxon>
        <taxon>Bacillati</taxon>
        <taxon>Bacillota</taxon>
        <taxon>Bacilli</taxon>
        <taxon>Bacillales</taxon>
        <taxon>Paenibacillaceae</taxon>
        <taxon>Paenibacillus</taxon>
    </lineage>
</organism>
<keyword evidence="8" id="KW-0133">Cell shape</keyword>
<reference evidence="20 21" key="1">
    <citation type="submission" date="2021-03" db="EMBL/GenBank/DDBJ databases">
        <title>Paenibacillus artemisicola MWE-103 whole genome sequence.</title>
        <authorList>
            <person name="Ham Y.J."/>
        </authorList>
    </citation>
    <scope>NUCLEOTIDE SEQUENCE [LARGE SCALE GENOMIC DNA]</scope>
    <source>
        <strain evidence="20 21">MWE-103</strain>
    </source>
</reference>
<evidence type="ECO:0000256" key="5">
    <source>
        <dbReference type="ARBA" id="ARBA00022679"/>
    </source>
</evidence>
<dbReference type="SUPFAM" id="SSF53955">
    <property type="entry name" value="Lysozyme-like"/>
    <property type="match status" value="1"/>
</dbReference>
<dbReference type="Gene3D" id="3.40.710.10">
    <property type="entry name" value="DD-peptidase/beta-lactamase superfamily"/>
    <property type="match status" value="1"/>
</dbReference>
<gene>
    <name evidence="20" type="ORF">I8J29_14350</name>
</gene>
<proteinExistence type="predicted"/>
<sequence length="721" mass="77608">MESDHEPNVGGQQPSKQQPNLNNRSKKKTSHRRRRFPWRAALIALVGGSVLLAAGGWTAFRVLVAGQDIALLEKPLPAPTIIYDDSGKEATRIALGTIEPVDYADLPQHLIDAVVAVEDKRFFDHGGTDVWGIGRALAVNLTSGKTVQGGSTITQQLAKNVFLSQERTWTRKWKEVLLAQKIEENYDKQQIMDMYLNQIYFGEGAWGIKRAADIYFGKPVKELTLSESALLAGIIRAPSALSPVKHPEAAKERRDTALQLMKDQGKIDAPAYAAALRAPIKLRTSESGTHEAMKYPYYVDALIREASAQYGLSENDVLHGGLRIYTTLDTKMQEAAERVYADDSAFPASSADQLIQSGAALVDPRDGGIKALVGGRGKQPFRGFNRAVQLKRQPGSAMKPIAVYTPAFERGYTPEDRLMDEPVDFGGYRPKNAGGGYHGEVSIYDAVINSYNIPAVELLNEMGIDAGMDAAKRFGIPLTDADRTLGLALGGLQEGVSPLQMAEAFGVFANDGTRMPAHAIARIESADGALVAEAPAPADAGIRVTEPEVARTMTSVLQGVVREGTGELASLGDRPVAGKTGTTEMPGTGGDGIKDNWFVGYTPQLVGAVWLGYDHTDASHYLTTTSKAAAAVFQKLMGAALADEKVMDFPAPPPSSKPGKKHDEPGNNEDDDKPDKPDKPGKGHGKGNEDDKPNPPKKDDKPDGPKHGKDHDKGKGHRGDD</sequence>
<keyword evidence="1" id="KW-1003">Cell membrane</keyword>
<evidence type="ECO:0000256" key="11">
    <source>
        <dbReference type="ARBA" id="ARBA00023136"/>
    </source>
</evidence>
<keyword evidence="6 17" id="KW-0812">Transmembrane</keyword>
<dbReference type="Pfam" id="PF00912">
    <property type="entry name" value="Transgly"/>
    <property type="match status" value="1"/>
</dbReference>
<dbReference type="PANTHER" id="PTHR32282:SF32">
    <property type="entry name" value="PENICILLIN-BINDING PROTEIN 2A"/>
    <property type="match status" value="1"/>
</dbReference>
<keyword evidence="9" id="KW-0573">Peptidoglycan synthesis</keyword>